<dbReference type="STRING" id="1664069.BGLY_0038"/>
<dbReference type="PANTHER" id="PTHR47739:SF1">
    <property type="entry name" value="TRNA1(VAL) (ADENINE(37)-N6)-METHYLTRANSFERASE"/>
    <property type="match status" value="1"/>
</dbReference>
<reference evidence="3 5" key="3">
    <citation type="submission" date="2023-03" db="EMBL/GenBank/DDBJ databases">
        <title>Agriculturally important microbes genome sequencing.</title>
        <authorList>
            <person name="Dunlap C."/>
        </authorList>
    </citation>
    <scope>NUCLEOTIDE SEQUENCE [LARGE SCALE GENOMIC DNA]</scope>
    <source>
        <strain evidence="3 5">CBP-3203</strain>
    </source>
</reference>
<reference evidence="2 4" key="1">
    <citation type="journal article" date="2015" name="Int. J. Syst. Evol. Microbiol.">
        <title>Bacillus glycinifermentans sp. nov., isolated from fermented soybean paste.</title>
        <authorList>
            <person name="Kim S.J."/>
            <person name="Dunlap C.A."/>
            <person name="Kwon S.W."/>
            <person name="Rooney A.P."/>
        </authorList>
    </citation>
    <scope>NUCLEOTIDE SEQUENCE [LARGE SCALE GENOMIC DNA]</scope>
    <source>
        <strain evidence="2 4">GO-13</strain>
    </source>
</reference>
<evidence type="ECO:0000259" key="1">
    <source>
        <dbReference type="Pfam" id="PF05175"/>
    </source>
</evidence>
<dbReference type="CDD" id="cd02440">
    <property type="entry name" value="AdoMet_MTases"/>
    <property type="match status" value="1"/>
</dbReference>
<dbReference type="GO" id="GO:0032259">
    <property type="term" value="P:methylation"/>
    <property type="evidence" value="ECO:0007669"/>
    <property type="project" value="UniProtKB-KW"/>
</dbReference>
<comment type="caution">
    <text evidence="2">The sequence shown here is derived from an EMBL/GenBank/DDBJ whole genome shotgun (WGS) entry which is preliminary data.</text>
</comment>
<keyword evidence="3" id="KW-0808">Transferase</keyword>
<gene>
    <name evidence="2" type="ORF">AB447_214910</name>
    <name evidence="3" type="ORF">P8828_23605</name>
</gene>
<dbReference type="SUPFAM" id="SSF53335">
    <property type="entry name" value="S-adenosyl-L-methionine-dependent methyltransferases"/>
    <property type="match status" value="1"/>
</dbReference>
<dbReference type="RefSeq" id="WP_048355901.1">
    <property type="nucleotide sequence ID" value="NZ_CP023481.1"/>
</dbReference>
<proteinExistence type="predicted"/>
<name>A0A0J6E709_9BACI</name>
<keyword evidence="5" id="KW-1185">Reference proteome</keyword>
<dbReference type="AlphaFoldDB" id="A0A0J6E709"/>
<accession>A0A0J6HKM0</accession>
<dbReference type="Proteomes" id="UP001341297">
    <property type="component" value="Unassembled WGS sequence"/>
</dbReference>
<protein>
    <submittedName>
        <fullName evidence="3">tRNA1(Val) (Adenine(37)-N6)-methyltransferase</fullName>
        <ecNumber evidence="3">2.1.1.223</ecNumber>
    </submittedName>
</protein>
<evidence type="ECO:0000313" key="5">
    <source>
        <dbReference type="Proteomes" id="UP001341297"/>
    </source>
</evidence>
<dbReference type="GO" id="GO:0008168">
    <property type="term" value="F:methyltransferase activity"/>
    <property type="evidence" value="ECO:0007669"/>
    <property type="project" value="UniProtKB-KW"/>
</dbReference>
<accession>A0A0J6E709</accession>
<dbReference type="Pfam" id="PF05175">
    <property type="entry name" value="MTS"/>
    <property type="match status" value="1"/>
</dbReference>
<dbReference type="InterPro" id="IPR007848">
    <property type="entry name" value="Small_mtfrase_dom"/>
</dbReference>
<dbReference type="EMBL" id="JARRTL010000035">
    <property type="protein sequence ID" value="MEC0487738.1"/>
    <property type="molecule type" value="Genomic_DNA"/>
</dbReference>
<sequence>MIELKDDERLDYLLAEDMKIVQSPTVFAFSLDAVLLSKFAYVPIQKGKIIDLCTGNGVVPLLLSTRSKAEITGVEIQDRLYDMAVRSVEYNNLQKQIHLIRDDLKNMPQVLGHNRADVVTCNPPYFKTPQKTEQNLNEHLAIARHEIYCTLEDVVRVSSKLLKQGGKLALVHRPGRLLEIFELMKAYQIEPKRVQFVYPKQGKEANTILVEGMKDGRPDLKILPPLFVYDEHDQYTSEIRKILYGDK</sequence>
<dbReference type="EMBL" id="LECW02000011">
    <property type="protein sequence ID" value="KRT94448.1"/>
    <property type="molecule type" value="Genomic_DNA"/>
</dbReference>
<dbReference type="OrthoDB" id="9777257at2"/>
<dbReference type="InterPro" id="IPR029063">
    <property type="entry name" value="SAM-dependent_MTases_sf"/>
</dbReference>
<organism evidence="2 4">
    <name type="scientific">Bacillus glycinifermentans</name>
    <dbReference type="NCBI Taxonomy" id="1664069"/>
    <lineage>
        <taxon>Bacteria</taxon>
        <taxon>Bacillati</taxon>
        <taxon>Bacillota</taxon>
        <taxon>Bacilli</taxon>
        <taxon>Bacillales</taxon>
        <taxon>Bacillaceae</taxon>
        <taxon>Bacillus</taxon>
    </lineage>
</organism>
<dbReference type="PANTHER" id="PTHR47739">
    <property type="entry name" value="TRNA1(VAL) (ADENINE(37)-N6)-METHYLTRANSFERASE"/>
    <property type="match status" value="1"/>
</dbReference>
<feature type="domain" description="Methyltransferase small" evidence="1">
    <location>
        <begin position="20"/>
        <end position="172"/>
    </location>
</feature>
<dbReference type="EC" id="2.1.1.223" evidence="3"/>
<dbReference type="PATRIC" id="fig|1664069.3.peg.2716"/>
<reference evidence="2" key="2">
    <citation type="submission" date="2015-10" db="EMBL/GenBank/DDBJ databases">
        <authorList>
            <person name="Gilbert D.G."/>
        </authorList>
    </citation>
    <scope>NUCLEOTIDE SEQUENCE</scope>
    <source>
        <strain evidence="2">GO-13</strain>
    </source>
</reference>
<evidence type="ECO:0000313" key="3">
    <source>
        <dbReference type="EMBL" id="MEC0487738.1"/>
    </source>
</evidence>
<evidence type="ECO:0000313" key="4">
    <source>
        <dbReference type="Proteomes" id="UP000036168"/>
    </source>
</evidence>
<keyword evidence="3" id="KW-0489">Methyltransferase</keyword>
<dbReference type="Proteomes" id="UP000036168">
    <property type="component" value="Unassembled WGS sequence"/>
</dbReference>
<dbReference type="InterPro" id="IPR050210">
    <property type="entry name" value="tRNA_Adenine-N(6)_MTase"/>
</dbReference>
<evidence type="ECO:0000313" key="2">
    <source>
        <dbReference type="EMBL" id="KRT94448.1"/>
    </source>
</evidence>
<dbReference type="Gene3D" id="3.40.50.150">
    <property type="entry name" value="Vaccinia Virus protein VP39"/>
    <property type="match status" value="1"/>
</dbReference>